<accession>A0A6P4IGP8</accession>
<keyword evidence="5" id="KW-1185">Reference proteome</keyword>
<reference evidence="5" key="1">
    <citation type="submission" date="2025-05" db="UniProtKB">
        <authorList>
            <consortium name="RefSeq"/>
        </authorList>
    </citation>
    <scope>NUCLEOTIDE SEQUENCE [LARGE SCALE GENOMIC DNA]</scope>
    <source>
        <strain evidence="5">14028-0561.14</strain>
    </source>
</reference>
<feature type="compositionally biased region" description="Acidic residues" evidence="1">
    <location>
        <begin position="36"/>
        <end position="45"/>
    </location>
</feature>
<evidence type="ECO:0000256" key="2">
    <source>
        <dbReference type="SAM" id="Phobius"/>
    </source>
</evidence>
<evidence type="ECO:0000313" key="5">
    <source>
        <dbReference type="Proteomes" id="UP001652661"/>
    </source>
</evidence>
<dbReference type="SMART" id="SM00409">
    <property type="entry name" value="IG"/>
    <property type="match status" value="1"/>
</dbReference>
<dbReference type="OrthoDB" id="8019355at2759"/>
<feature type="signal peptide" evidence="3">
    <location>
        <begin position="1"/>
        <end position="23"/>
    </location>
</feature>
<reference evidence="6" key="2">
    <citation type="submission" date="2025-08" db="UniProtKB">
        <authorList>
            <consortium name="RefSeq"/>
        </authorList>
    </citation>
    <scope>IDENTIFICATION</scope>
    <source>
        <strain evidence="6">14028-0561.14</strain>
        <tissue evidence="6">Whole fly</tissue>
    </source>
</reference>
<sequence>MMSRRSLLIAGLLLIVGCSAVLSFPQGLTEEEMQNDDFTYDDDDSAPSPQTKATSPTSPSEKVNKTLTATGIRGEDLVLKCDLDSKVLAESVILWYFGDNIIANGKTLVLSNFKLDPNYDLTILKASPQDAGSYHCLAVPSNSVVYTKVSIAEHSLDAIAPESSTSAAGSGSASCSLLLGWTLLGSTVLVLLGIGRH</sequence>
<keyword evidence="2" id="KW-0472">Membrane</keyword>
<evidence type="ECO:0000256" key="1">
    <source>
        <dbReference type="SAM" id="MobiDB-lite"/>
    </source>
</evidence>
<dbReference type="InterPro" id="IPR013783">
    <property type="entry name" value="Ig-like_fold"/>
</dbReference>
<keyword evidence="2" id="KW-1133">Transmembrane helix</keyword>
<evidence type="ECO:0000256" key="3">
    <source>
        <dbReference type="SAM" id="SignalP"/>
    </source>
</evidence>
<dbReference type="InterPro" id="IPR007110">
    <property type="entry name" value="Ig-like_dom"/>
</dbReference>
<feature type="transmembrane region" description="Helical" evidence="2">
    <location>
        <begin position="177"/>
        <end position="195"/>
    </location>
</feature>
<evidence type="ECO:0000313" key="6">
    <source>
        <dbReference type="RefSeq" id="XP_017027475.1"/>
    </source>
</evidence>
<protein>
    <submittedName>
        <fullName evidence="6">Uncharacterized protein babos</fullName>
    </submittedName>
</protein>
<dbReference type="PROSITE" id="PS51257">
    <property type="entry name" value="PROKAR_LIPOPROTEIN"/>
    <property type="match status" value="1"/>
</dbReference>
<name>A0A6P4IGP8_DROKI</name>
<feature type="domain" description="Ig-like" evidence="4">
    <location>
        <begin position="59"/>
        <end position="152"/>
    </location>
</feature>
<dbReference type="Gene3D" id="2.60.40.10">
    <property type="entry name" value="Immunoglobulins"/>
    <property type="match status" value="1"/>
</dbReference>
<gene>
    <name evidence="6" type="primary">babos</name>
</gene>
<feature type="compositionally biased region" description="Polar residues" evidence="1">
    <location>
        <begin position="47"/>
        <end position="65"/>
    </location>
</feature>
<keyword evidence="2" id="KW-0812">Transmembrane</keyword>
<keyword evidence="3" id="KW-0732">Signal</keyword>
<dbReference type="InterPro" id="IPR013098">
    <property type="entry name" value="Ig_I-set"/>
</dbReference>
<dbReference type="SUPFAM" id="SSF48726">
    <property type="entry name" value="Immunoglobulin"/>
    <property type="match status" value="1"/>
</dbReference>
<dbReference type="OMA" id="QSILWFF"/>
<feature type="region of interest" description="Disordered" evidence="1">
    <location>
        <begin position="36"/>
        <end position="65"/>
    </location>
</feature>
<evidence type="ECO:0000259" key="4">
    <source>
        <dbReference type="PROSITE" id="PS50835"/>
    </source>
</evidence>
<dbReference type="Proteomes" id="UP001652661">
    <property type="component" value="Chromosome 2R"/>
</dbReference>
<dbReference type="InterPro" id="IPR036179">
    <property type="entry name" value="Ig-like_dom_sf"/>
</dbReference>
<dbReference type="CDD" id="cd00096">
    <property type="entry name" value="Ig"/>
    <property type="match status" value="1"/>
</dbReference>
<dbReference type="Pfam" id="PF07679">
    <property type="entry name" value="I-set"/>
    <property type="match status" value="1"/>
</dbReference>
<proteinExistence type="predicted"/>
<dbReference type="AlphaFoldDB" id="A0A6P4IGP8"/>
<dbReference type="RefSeq" id="XP_017027475.1">
    <property type="nucleotide sequence ID" value="XM_017171986.2"/>
</dbReference>
<dbReference type="PROSITE" id="PS50835">
    <property type="entry name" value="IG_LIKE"/>
    <property type="match status" value="1"/>
</dbReference>
<feature type="chain" id="PRO_5028385277" evidence="3">
    <location>
        <begin position="24"/>
        <end position="197"/>
    </location>
</feature>
<organism evidence="5 6">
    <name type="scientific">Drosophila kikkawai</name>
    <name type="common">Fruit fly</name>
    <dbReference type="NCBI Taxonomy" id="30033"/>
    <lineage>
        <taxon>Eukaryota</taxon>
        <taxon>Metazoa</taxon>
        <taxon>Ecdysozoa</taxon>
        <taxon>Arthropoda</taxon>
        <taxon>Hexapoda</taxon>
        <taxon>Insecta</taxon>
        <taxon>Pterygota</taxon>
        <taxon>Neoptera</taxon>
        <taxon>Endopterygota</taxon>
        <taxon>Diptera</taxon>
        <taxon>Brachycera</taxon>
        <taxon>Muscomorpha</taxon>
        <taxon>Ephydroidea</taxon>
        <taxon>Drosophilidae</taxon>
        <taxon>Drosophila</taxon>
        <taxon>Sophophora</taxon>
    </lineage>
</organism>
<dbReference type="InterPro" id="IPR003599">
    <property type="entry name" value="Ig_sub"/>
</dbReference>